<dbReference type="PANTHER" id="PTHR23072">
    <property type="entry name" value="PHOSPHATIDYLINOSITOL GLYCAN-RELATED"/>
    <property type="match status" value="1"/>
</dbReference>
<feature type="transmembrane region" description="Helical" evidence="12">
    <location>
        <begin position="483"/>
        <end position="501"/>
    </location>
</feature>
<evidence type="ECO:0000256" key="1">
    <source>
        <dbReference type="ARBA" id="ARBA00004477"/>
    </source>
</evidence>
<feature type="transmembrane region" description="Helical" evidence="12">
    <location>
        <begin position="934"/>
        <end position="959"/>
    </location>
</feature>
<evidence type="ECO:0000256" key="11">
    <source>
        <dbReference type="ARBA" id="ARBA00023180"/>
    </source>
</evidence>
<evidence type="ECO:0000256" key="5">
    <source>
        <dbReference type="ARBA" id="ARBA00022502"/>
    </source>
</evidence>
<keyword evidence="11" id="KW-0325">Glycoprotein</keyword>
<keyword evidence="7 12" id="KW-0812">Transmembrane</keyword>
<dbReference type="GO" id="GO:0051267">
    <property type="term" value="F:CP2 mannose-ethanolamine phosphotransferase activity"/>
    <property type="evidence" value="ECO:0007669"/>
    <property type="project" value="TreeGrafter"/>
</dbReference>
<evidence type="ECO:0000256" key="2">
    <source>
        <dbReference type="ARBA" id="ARBA00004687"/>
    </source>
</evidence>
<feature type="transmembrane region" description="Helical" evidence="12">
    <location>
        <begin position="508"/>
        <end position="531"/>
    </location>
</feature>
<evidence type="ECO:0000256" key="4">
    <source>
        <dbReference type="ARBA" id="ARBA00020830"/>
    </source>
</evidence>
<evidence type="ECO:0000256" key="12">
    <source>
        <dbReference type="RuleBase" id="RU367106"/>
    </source>
</evidence>
<dbReference type="Pfam" id="PF19316">
    <property type="entry name" value="PIGO_PIGG"/>
    <property type="match status" value="1"/>
</dbReference>
<dbReference type="Pfam" id="PF01663">
    <property type="entry name" value="Phosphodiest"/>
    <property type="match status" value="1"/>
</dbReference>
<evidence type="ECO:0000256" key="7">
    <source>
        <dbReference type="ARBA" id="ARBA00022692"/>
    </source>
</evidence>
<dbReference type="EMBL" id="JAWDJX010000014">
    <property type="protein sequence ID" value="KAK3053737.1"/>
    <property type="molecule type" value="Genomic_DNA"/>
</dbReference>
<gene>
    <name evidence="14" type="primary">LAS21</name>
    <name evidence="14" type="ORF">LTR09_005016</name>
</gene>
<evidence type="ECO:0000256" key="10">
    <source>
        <dbReference type="ARBA" id="ARBA00023136"/>
    </source>
</evidence>
<evidence type="ECO:0000256" key="6">
    <source>
        <dbReference type="ARBA" id="ARBA00022679"/>
    </source>
</evidence>
<keyword evidence="15" id="KW-1185">Reference proteome</keyword>
<reference evidence="14" key="1">
    <citation type="submission" date="2023-04" db="EMBL/GenBank/DDBJ databases">
        <title>Black Yeasts Isolated from many extreme environments.</title>
        <authorList>
            <person name="Coleine C."/>
            <person name="Stajich J.E."/>
            <person name="Selbmann L."/>
        </authorList>
    </citation>
    <scope>NUCLEOTIDE SEQUENCE</scope>
    <source>
        <strain evidence="14">CCFEE 5312</strain>
    </source>
</reference>
<comment type="caution">
    <text evidence="12">Lacks conserved residue(s) required for the propagation of feature annotation.</text>
</comment>
<dbReference type="InterPro" id="IPR045687">
    <property type="entry name" value="PIGG/GPI7_C"/>
</dbReference>
<keyword evidence="10 12" id="KW-0472">Membrane</keyword>
<keyword evidence="8 12" id="KW-0256">Endoplasmic reticulum</keyword>
<feature type="domain" description="GPI ethanolamine phosphate transferase 2 C-terminal" evidence="13">
    <location>
        <begin position="475"/>
        <end position="959"/>
    </location>
</feature>
<protein>
    <recommendedName>
        <fullName evidence="4 12">GPI ethanolamine phosphate transferase 2</fullName>
    </recommendedName>
</protein>
<evidence type="ECO:0000256" key="8">
    <source>
        <dbReference type="ARBA" id="ARBA00022824"/>
    </source>
</evidence>
<evidence type="ECO:0000256" key="9">
    <source>
        <dbReference type="ARBA" id="ARBA00022989"/>
    </source>
</evidence>
<feature type="transmembrane region" description="Helical" evidence="12">
    <location>
        <begin position="630"/>
        <end position="651"/>
    </location>
</feature>
<dbReference type="InterPro" id="IPR037674">
    <property type="entry name" value="PIG-G_N"/>
</dbReference>
<dbReference type="InterPro" id="IPR017850">
    <property type="entry name" value="Alkaline_phosphatase_core_sf"/>
</dbReference>
<comment type="function">
    <text evidence="12">Ethanolamine phosphate transferase involved in glycosylphosphatidylinositol-anchor biosynthesis. Transfers ethanolamine phosphate to the GPI second mannose.</text>
</comment>
<comment type="subcellular location">
    <subcellularLocation>
        <location evidence="1 12">Endoplasmic reticulum membrane</location>
        <topology evidence="1 12">Multi-pass membrane protein</topology>
    </subcellularLocation>
</comment>
<dbReference type="InterPro" id="IPR039527">
    <property type="entry name" value="PIGG/GPI7"/>
</dbReference>
<evidence type="ECO:0000259" key="13">
    <source>
        <dbReference type="Pfam" id="PF19316"/>
    </source>
</evidence>
<dbReference type="SUPFAM" id="SSF53649">
    <property type="entry name" value="Alkaline phosphatase-like"/>
    <property type="match status" value="1"/>
</dbReference>
<comment type="similarity">
    <text evidence="3 12">Belongs to the PIGG/PIGN/PIGO family. PIGG subfamily.</text>
</comment>
<proteinExistence type="inferred from homology"/>
<evidence type="ECO:0000256" key="3">
    <source>
        <dbReference type="ARBA" id="ARBA00005315"/>
    </source>
</evidence>
<organism evidence="14 15">
    <name type="scientific">Extremus antarcticus</name>
    <dbReference type="NCBI Taxonomy" id="702011"/>
    <lineage>
        <taxon>Eukaryota</taxon>
        <taxon>Fungi</taxon>
        <taxon>Dikarya</taxon>
        <taxon>Ascomycota</taxon>
        <taxon>Pezizomycotina</taxon>
        <taxon>Dothideomycetes</taxon>
        <taxon>Dothideomycetidae</taxon>
        <taxon>Mycosphaerellales</taxon>
        <taxon>Extremaceae</taxon>
        <taxon>Extremus</taxon>
    </lineage>
</organism>
<evidence type="ECO:0000313" key="14">
    <source>
        <dbReference type="EMBL" id="KAK3053737.1"/>
    </source>
</evidence>
<accession>A0AAJ0DH27</accession>
<keyword evidence="9 12" id="KW-1133">Transmembrane helix</keyword>
<comment type="pathway">
    <text evidence="2 12">Glycolipid biosynthesis; glycosylphosphatidylinositol-anchor biosynthesis.</text>
</comment>
<feature type="transmembrane region" description="Helical" evidence="12">
    <location>
        <begin position="596"/>
        <end position="618"/>
    </location>
</feature>
<dbReference type="GO" id="GO:0005789">
    <property type="term" value="C:endoplasmic reticulum membrane"/>
    <property type="evidence" value="ECO:0007669"/>
    <property type="project" value="UniProtKB-SubCell"/>
</dbReference>
<dbReference type="AlphaFoldDB" id="A0AAJ0DH27"/>
<keyword evidence="6 12" id="KW-0808">Transferase</keyword>
<dbReference type="InterPro" id="IPR002591">
    <property type="entry name" value="Phosphodiest/P_Trfase"/>
</dbReference>
<feature type="transmembrane region" description="Helical" evidence="12">
    <location>
        <begin position="684"/>
        <end position="703"/>
    </location>
</feature>
<dbReference type="Gene3D" id="3.40.720.10">
    <property type="entry name" value="Alkaline Phosphatase, subunit A"/>
    <property type="match status" value="1"/>
</dbReference>
<dbReference type="GO" id="GO:0006506">
    <property type="term" value="P:GPI anchor biosynthetic process"/>
    <property type="evidence" value="ECO:0007669"/>
    <property type="project" value="UniProtKB-KW"/>
</dbReference>
<keyword evidence="5 12" id="KW-0337">GPI-anchor biosynthesis</keyword>
<name>A0AAJ0DH27_9PEZI</name>
<sequence length="961" mass="105070">MARSPSLLLAALALSNILLPIAVLVFATGFFPYKPFLPGLATFDDVRPHGTAHAALAPLASQPEAVFDRVVFMVVDALRSDFVYGHSSGFSFTQSLIRSGAAIPFTAHATPPTVTMPRVKALTTGSVPSFLDLILNFAESDTSSSLAAQDTWLAQIKTRGGEVVFFGDDTWLKLFPDTATSAGGVEGSPEGSPGKPFFMRADGTSSFFVSDFTEVDNNVTRHVPDELAKSDWSAMVLHYLGLDHIGHKTGPQGPNMLPKQREMDGIVRLIYEAMETEPHHAKTLLVLAGDHGMNAGGNHGGSGPGETEPALLFASPVFKGMERRRKYECPTLPKEGTEFHYYSKVQQSDLVPALAAMMGMPVSKNSLGVLLPELAGLWEGVRWRELLGENARQLLHVVRAKYGEGFDGAAEEVAGRFEEVERKGRAEGDEERLVEEWGEVLYWLNQDGGQVEEERLEEALYTFLNSAQEVMSDTASSYDIPRMVTGMATAGLALALAISSFPSLWPPGIAGVSFTIISLLYGIMMFASSYVEEEQHFWYWLTPLWLTLLTTSRLRSSPSRSSSLRTAAAYFLLLLTHRLATRFNQTGQKHSGAADIVHTFFSAHHIAMWLLILSTYLLNGFFLHTRTFAGLFLPEVAAFADVSLVFLAVVFKLNFTQADAPELVQGLAVRLREWSEPFGLVMQARGAFAAMGIAALGVVGLAFRQARRKAGGGKGAEGSIVLAERLHHLLTLFLMTQTRAPNVPLFLGLEVQRIALGWLLSDSSSGSRVGRPAVELATSVLLLSHVYYFCMGGSNSISSIDLSNAYNGVADYNIAAVGVLLFSSNWAGPIWWCSAAVLLYTQQASTAASKKTPNSENERDWVMVEREQLHKEALAVTKQADQKVPSSRQSWDKSWFVYVASMTAFIATSLLAEMAACTALRTHLFIWTVFSPKYLYALAWSLGWHLIVNVCLGSGLYLLCR</sequence>
<feature type="transmembrane region" description="Helical" evidence="12">
    <location>
        <begin position="895"/>
        <end position="914"/>
    </location>
</feature>
<dbReference type="Proteomes" id="UP001271007">
    <property type="component" value="Unassembled WGS sequence"/>
</dbReference>
<dbReference type="CDD" id="cd16024">
    <property type="entry name" value="GPI_EPT_2"/>
    <property type="match status" value="1"/>
</dbReference>
<dbReference type="PANTHER" id="PTHR23072:SF0">
    <property type="entry name" value="GPI ETHANOLAMINE PHOSPHATE TRANSFERASE 2"/>
    <property type="match status" value="1"/>
</dbReference>
<evidence type="ECO:0000313" key="15">
    <source>
        <dbReference type="Proteomes" id="UP001271007"/>
    </source>
</evidence>
<comment type="caution">
    <text evidence="14">The sequence shown here is derived from an EMBL/GenBank/DDBJ whole genome shotgun (WGS) entry which is preliminary data.</text>
</comment>